<evidence type="ECO:0000313" key="11">
    <source>
        <dbReference type="Proteomes" id="UP001597280"/>
    </source>
</evidence>
<feature type="binding site" evidence="7">
    <location>
        <position position="80"/>
    </location>
    <ligand>
        <name>tRNA</name>
        <dbReference type="ChEBI" id="CHEBI:17843"/>
    </ligand>
</feature>
<feature type="binding site" evidence="7">
    <location>
        <position position="126"/>
    </location>
    <ligand>
        <name>tRNA</name>
        <dbReference type="ChEBI" id="CHEBI:17843"/>
    </ligand>
</feature>
<protein>
    <recommendedName>
        <fullName evidence="6 7">Peptidyl-tRNA hydrolase</fullName>
        <shortName evidence="7">Pth</shortName>
        <ecNumber evidence="1 7">3.1.1.29</ecNumber>
    </recommendedName>
</protein>
<evidence type="ECO:0000256" key="7">
    <source>
        <dbReference type="HAMAP-Rule" id="MF_00083"/>
    </source>
</evidence>
<comment type="caution">
    <text evidence="10">The sequence shown here is derived from an EMBL/GenBank/DDBJ whole genome shotgun (WGS) entry which is preliminary data.</text>
</comment>
<dbReference type="PROSITE" id="PS01195">
    <property type="entry name" value="PEPT_TRNA_HYDROL_1"/>
    <property type="match status" value="1"/>
</dbReference>
<comment type="catalytic activity">
    <reaction evidence="7 8">
        <text>an N-acyl-L-alpha-aminoacyl-tRNA + H2O = an N-acyl-L-amino acid + a tRNA + H(+)</text>
        <dbReference type="Rhea" id="RHEA:54448"/>
        <dbReference type="Rhea" id="RHEA-COMP:10123"/>
        <dbReference type="Rhea" id="RHEA-COMP:13883"/>
        <dbReference type="ChEBI" id="CHEBI:15377"/>
        <dbReference type="ChEBI" id="CHEBI:15378"/>
        <dbReference type="ChEBI" id="CHEBI:59874"/>
        <dbReference type="ChEBI" id="CHEBI:78442"/>
        <dbReference type="ChEBI" id="CHEBI:138191"/>
        <dbReference type="EC" id="3.1.1.29"/>
    </reaction>
</comment>
<keyword evidence="4 7" id="KW-0694">RNA-binding</keyword>
<feature type="site" description="Discriminates between blocked and unblocked aminoacyl-tRNA" evidence="7">
    <location>
        <position position="18"/>
    </location>
</feature>
<comment type="similarity">
    <text evidence="5 7 9">Belongs to the PTH family.</text>
</comment>
<keyword evidence="2 7" id="KW-0820">tRNA-binding</keyword>
<dbReference type="InterPro" id="IPR001328">
    <property type="entry name" value="Pept_tRNA_hydro"/>
</dbReference>
<dbReference type="CDD" id="cd00462">
    <property type="entry name" value="PTH"/>
    <property type="match status" value="1"/>
</dbReference>
<accession>A0ABW4PT91</accession>
<gene>
    <name evidence="7 10" type="primary">pth</name>
    <name evidence="10" type="ORF">ACFSDA_00070</name>
</gene>
<comment type="subunit">
    <text evidence="7">Monomer.</text>
</comment>
<comment type="function">
    <text evidence="7">Hydrolyzes ribosome-free peptidyl-tRNAs (with 1 or more amino acids incorporated), which drop off the ribosome during protein synthesis, or as a result of ribosome stalling.</text>
</comment>
<evidence type="ECO:0000313" key="10">
    <source>
        <dbReference type="EMBL" id="MFD1833454.1"/>
    </source>
</evidence>
<feature type="active site" description="Proton acceptor" evidence="7">
    <location>
        <position position="28"/>
    </location>
</feature>
<dbReference type="PANTHER" id="PTHR17224">
    <property type="entry name" value="PEPTIDYL-TRNA HYDROLASE"/>
    <property type="match status" value="1"/>
</dbReference>
<evidence type="ECO:0000256" key="1">
    <source>
        <dbReference type="ARBA" id="ARBA00013260"/>
    </source>
</evidence>
<feature type="binding site" evidence="7">
    <location>
        <position position="23"/>
    </location>
    <ligand>
        <name>tRNA</name>
        <dbReference type="ChEBI" id="CHEBI:17843"/>
    </ligand>
</feature>
<evidence type="ECO:0000256" key="2">
    <source>
        <dbReference type="ARBA" id="ARBA00022555"/>
    </source>
</evidence>
<sequence length="204" mass="21728">MSTSDRSAGTYLVIGLGNPGDRYAATRHNVGQMVLDHIAAATRSRFSAARRAQAVVVEGRLGLPGADERVVLAKPSTYMNTSGGPVKALASYYDVPPERVVVVHDEVDIPFDSVRLKRGGGEGGHNGLRDITKALGTKDYLRVRVGVGRPPGSKDTADFVLSPFSSTERKSLDMLVSDAADAVEALVLQGLTAAQQRFHSPEAR</sequence>
<organism evidence="10 11">
    <name type="scientific">Brachybacterium rhamnosum</name>
    <dbReference type="NCBI Taxonomy" id="173361"/>
    <lineage>
        <taxon>Bacteria</taxon>
        <taxon>Bacillati</taxon>
        <taxon>Actinomycetota</taxon>
        <taxon>Actinomycetes</taxon>
        <taxon>Micrococcales</taxon>
        <taxon>Dermabacteraceae</taxon>
        <taxon>Brachybacterium</taxon>
    </lineage>
</organism>
<evidence type="ECO:0000256" key="9">
    <source>
        <dbReference type="RuleBase" id="RU004320"/>
    </source>
</evidence>
<dbReference type="Proteomes" id="UP001597280">
    <property type="component" value="Unassembled WGS sequence"/>
</dbReference>
<comment type="subcellular location">
    <subcellularLocation>
        <location evidence="7">Cytoplasm</location>
    </subcellularLocation>
</comment>
<dbReference type="RefSeq" id="WP_343903216.1">
    <property type="nucleotide sequence ID" value="NZ_BAAAIS010000001.1"/>
</dbReference>
<dbReference type="GO" id="GO:0004045">
    <property type="term" value="F:peptidyl-tRNA hydrolase activity"/>
    <property type="evidence" value="ECO:0007669"/>
    <property type="project" value="UniProtKB-EC"/>
</dbReference>
<reference evidence="11" key="1">
    <citation type="journal article" date="2019" name="Int. J. Syst. Evol. Microbiol.">
        <title>The Global Catalogue of Microorganisms (GCM) 10K type strain sequencing project: providing services to taxonomists for standard genome sequencing and annotation.</title>
        <authorList>
            <consortium name="The Broad Institute Genomics Platform"/>
            <consortium name="The Broad Institute Genome Sequencing Center for Infectious Disease"/>
            <person name="Wu L."/>
            <person name="Ma J."/>
        </authorList>
    </citation>
    <scope>NUCLEOTIDE SEQUENCE [LARGE SCALE GENOMIC DNA]</scope>
    <source>
        <strain evidence="11">JCM 11650</strain>
    </source>
</reference>
<dbReference type="NCBIfam" id="TIGR00447">
    <property type="entry name" value="pth"/>
    <property type="match status" value="1"/>
</dbReference>
<dbReference type="HAMAP" id="MF_00083">
    <property type="entry name" value="Pept_tRNA_hydro_bact"/>
    <property type="match status" value="1"/>
</dbReference>
<evidence type="ECO:0000256" key="3">
    <source>
        <dbReference type="ARBA" id="ARBA00022801"/>
    </source>
</evidence>
<dbReference type="EMBL" id="JBHUFL010000001">
    <property type="protein sequence ID" value="MFD1833454.1"/>
    <property type="molecule type" value="Genomic_DNA"/>
</dbReference>
<evidence type="ECO:0000256" key="6">
    <source>
        <dbReference type="ARBA" id="ARBA00050038"/>
    </source>
</evidence>
<name>A0ABW4PT91_9MICO</name>
<evidence type="ECO:0000256" key="5">
    <source>
        <dbReference type="ARBA" id="ARBA00038063"/>
    </source>
</evidence>
<feature type="site" description="Stabilizes the basic form of H active site to accept a proton" evidence="7">
    <location>
        <position position="105"/>
    </location>
</feature>
<dbReference type="PANTHER" id="PTHR17224:SF1">
    <property type="entry name" value="PEPTIDYL-TRNA HYDROLASE"/>
    <property type="match status" value="1"/>
</dbReference>
<evidence type="ECO:0000256" key="8">
    <source>
        <dbReference type="RuleBase" id="RU000673"/>
    </source>
</evidence>
<dbReference type="SUPFAM" id="SSF53178">
    <property type="entry name" value="Peptidyl-tRNA hydrolase-like"/>
    <property type="match status" value="1"/>
</dbReference>
<dbReference type="InterPro" id="IPR036416">
    <property type="entry name" value="Pept_tRNA_hydro_sf"/>
</dbReference>
<dbReference type="PROSITE" id="PS01196">
    <property type="entry name" value="PEPT_TRNA_HYDROL_2"/>
    <property type="match status" value="1"/>
</dbReference>
<feature type="binding site" evidence="7">
    <location>
        <position position="78"/>
    </location>
    <ligand>
        <name>tRNA</name>
        <dbReference type="ChEBI" id="CHEBI:17843"/>
    </ligand>
</feature>
<evidence type="ECO:0000256" key="4">
    <source>
        <dbReference type="ARBA" id="ARBA00022884"/>
    </source>
</evidence>
<dbReference type="Pfam" id="PF01195">
    <property type="entry name" value="Pept_tRNA_hydro"/>
    <property type="match status" value="1"/>
</dbReference>
<dbReference type="EC" id="3.1.1.29" evidence="1 7"/>
<comment type="function">
    <text evidence="7">Catalyzes the release of premature peptidyl moieties from peptidyl-tRNA molecules trapped in stalled 50S ribosomal subunits, and thus maintains levels of free tRNAs and 50S ribosomes.</text>
</comment>
<proteinExistence type="inferred from homology"/>
<keyword evidence="7" id="KW-0963">Cytoplasm</keyword>
<keyword evidence="11" id="KW-1185">Reference proteome</keyword>
<dbReference type="Gene3D" id="3.40.50.1470">
    <property type="entry name" value="Peptidyl-tRNA hydrolase"/>
    <property type="match status" value="1"/>
</dbReference>
<dbReference type="InterPro" id="IPR018171">
    <property type="entry name" value="Pept_tRNA_hydro_CS"/>
</dbReference>
<keyword evidence="3 7" id="KW-0378">Hydrolase</keyword>